<sequence>MDKQFKRFLCEVVFRPSIVALAFLLIVTLHRVGYYNFYLYHYKHYSVWVGMQIFFIFWYIIFPTLIILALLKSSWRKAHYGVVLVVVCGLLFWGGGDYAMLRFMLSMYWLAGSAFFLILKFFCLSRILQFFKAI</sequence>
<evidence type="ECO:0000256" key="1">
    <source>
        <dbReference type="SAM" id="Phobius"/>
    </source>
</evidence>
<keyword evidence="1" id="KW-1133">Transmembrane helix</keyword>
<feature type="transmembrane region" description="Helical" evidence="1">
    <location>
        <begin position="45"/>
        <end position="71"/>
    </location>
</feature>
<keyword evidence="1" id="KW-0472">Membrane</keyword>
<organism evidence="2 3">
    <name type="scientific">Atlantibacter subterraneus</name>
    <dbReference type="NCBI Taxonomy" id="255519"/>
    <lineage>
        <taxon>Bacteria</taxon>
        <taxon>Pseudomonadati</taxon>
        <taxon>Pseudomonadota</taxon>
        <taxon>Gammaproteobacteria</taxon>
        <taxon>Enterobacterales</taxon>
        <taxon>Enterobacteriaceae</taxon>
        <taxon>Atlantibacter</taxon>
    </lineage>
</organism>
<dbReference type="Proteomes" id="UP000275331">
    <property type="component" value="Unassembled WGS sequence"/>
</dbReference>
<dbReference type="AlphaFoldDB" id="A0A427V2B4"/>
<keyword evidence="1" id="KW-0812">Transmembrane</keyword>
<dbReference type="OrthoDB" id="6564963at2"/>
<feature type="transmembrane region" description="Helical" evidence="1">
    <location>
        <begin position="78"/>
        <end position="95"/>
    </location>
</feature>
<evidence type="ECO:0000313" key="3">
    <source>
        <dbReference type="Proteomes" id="UP000275331"/>
    </source>
</evidence>
<dbReference type="EMBL" id="RHXB01000005">
    <property type="protein sequence ID" value="RSE26748.1"/>
    <property type="molecule type" value="Genomic_DNA"/>
</dbReference>
<protein>
    <submittedName>
        <fullName evidence="2">Uncharacterized protein</fullName>
    </submittedName>
</protein>
<feature type="transmembrane region" description="Helical" evidence="1">
    <location>
        <begin position="12"/>
        <end position="33"/>
    </location>
</feature>
<evidence type="ECO:0000313" key="2">
    <source>
        <dbReference type="EMBL" id="RSE26748.1"/>
    </source>
</evidence>
<reference evidence="2 3" key="1">
    <citation type="submission" date="2018-10" db="EMBL/GenBank/DDBJ databases">
        <title>Transmission dynamics of multidrug resistant bacteria on intensive care unit surfaces.</title>
        <authorList>
            <person name="D'Souza A.W."/>
            <person name="Potter R.F."/>
            <person name="Wallace M."/>
            <person name="Shupe A."/>
            <person name="Patel S."/>
            <person name="Sun S."/>
            <person name="Gul D."/>
            <person name="Kwon J.H."/>
            <person name="Andleeb S."/>
            <person name="Burnham C.-A.D."/>
            <person name="Dantas G."/>
        </authorList>
    </citation>
    <scope>NUCLEOTIDE SEQUENCE [LARGE SCALE GENOMIC DNA]</scope>
    <source>
        <strain evidence="2 3">AS_373</strain>
    </source>
</reference>
<dbReference type="RefSeq" id="WP_125293358.1">
    <property type="nucleotide sequence ID" value="NZ_JAPTZM010000004.1"/>
</dbReference>
<comment type="caution">
    <text evidence="2">The sequence shown here is derived from an EMBL/GenBank/DDBJ whole genome shotgun (WGS) entry which is preliminary data.</text>
</comment>
<accession>A0A427V2B4</accession>
<name>A0A427V2B4_9ENTR</name>
<gene>
    <name evidence="2" type="ORF">EGT71_10045</name>
</gene>
<proteinExistence type="predicted"/>
<feature type="transmembrane region" description="Helical" evidence="1">
    <location>
        <begin position="107"/>
        <end position="128"/>
    </location>
</feature>